<dbReference type="InterPro" id="IPR020751">
    <property type="entry name" value="aa-tRNA-synth_I_codon-bd_sub2"/>
</dbReference>
<dbReference type="AlphaFoldDB" id="A0A9W4TQ50"/>
<keyword evidence="4 11" id="KW-0436">Ligase</keyword>
<dbReference type="InterPro" id="IPR045462">
    <property type="entry name" value="aa-tRNA-synth_I_cd-bd"/>
</dbReference>
<evidence type="ECO:0000259" key="12">
    <source>
        <dbReference type="Pfam" id="PF00749"/>
    </source>
</evidence>
<evidence type="ECO:0000256" key="2">
    <source>
        <dbReference type="ARBA" id="ARBA00007894"/>
    </source>
</evidence>
<dbReference type="PRINTS" id="PR00987">
    <property type="entry name" value="TRNASYNTHGLU"/>
</dbReference>
<evidence type="ECO:0000256" key="4">
    <source>
        <dbReference type="ARBA" id="ARBA00022598"/>
    </source>
</evidence>
<dbReference type="InterPro" id="IPR000924">
    <property type="entry name" value="Glu/Gln-tRNA-synth"/>
</dbReference>
<keyword evidence="5 11" id="KW-0547">Nucleotide-binding</keyword>
<keyword evidence="7 11" id="KW-0648">Protein biosynthesis</keyword>
<dbReference type="InterPro" id="IPR008925">
    <property type="entry name" value="aa_tRNA-synth_I_cd-bd_sf"/>
</dbReference>
<evidence type="ECO:0000256" key="8">
    <source>
        <dbReference type="ARBA" id="ARBA00023146"/>
    </source>
</evidence>
<comment type="caution">
    <text evidence="14">The sequence shown here is derived from an EMBL/GenBank/DDBJ whole genome shotgun (WGS) entry which is preliminary data.</text>
</comment>
<dbReference type="Pfam" id="PF00749">
    <property type="entry name" value="tRNA-synt_1c"/>
    <property type="match status" value="1"/>
</dbReference>
<dbReference type="PANTHER" id="PTHR43311:SF2">
    <property type="entry name" value="GLUTAMATE--TRNA LIGASE, MITOCHONDRIAL-RELATED"/>
    <property type="match status" value="1"/>
</dbReference>
<evidence type="ECO:0000313" key="14">
    <source>
        <dbReference type="EMBL" id="CAI5756154.1"/>
    </source>
</evidence>
<comment type="subcellular location">
    <subcellularLocation>
        <location evidence="1">Mitochondrion</location>
    </subcellularLocation>
</comment>
<dbReference type="GO" id="GO:0005524">
    <property type="term" value="F:ATP binding"/>
    <property type="evidence" value="ECO:0007669"/>
    <property type="project" value="UniProtKB-KW"/>
</dbReference>
<evidence type="ECO:0000256" key="6">
    <source>
        <dbReference type="ARBA" id="ARBA00022840"/>
    </source>
</evidence>
<dbReference type="GO" id="GO:0008270">
    <property type="term" value="F:zinc ion binding"/>
    <property type="evidence" value="ECO:0007669"/>
    <property type="project" value="InterPro"/>
</dbReference>
<dbReference type="Gene3D" id="3.40.50.620">
    <property type="entry name" value="HUPs"/>
    <property type="match status" value="1"/>
</dbReference>
<dbReference type="InterPro" id="IPR049940">
    <property type="entry name" value="GluQ/Sye"/>
</dbReference>
<dbReference type="InterPro" id="IPR020058">
    <property type="entry name" value="Glu/Gln-tRNA-synth_Ib_cat-dom"/>
</dbReference>
<accession>A0A9W4TQ50</accession>
<dbReference type="InterPro" id="IPR014729">
    <property type="entry name" value="Rossmann-like_a/b/a_fold"/>
</dbReference>
<gene>
    <name evidence="14" type="ORF">CANVERA_P0672</name>
</gene>
<dbReference type="SUPFAM" id="SSF48163">
    <property type="entry name" value="An anticodon-binding domain of class I aminoacyl-tRNA synthetases"/>
    <property type="match status" value="1"/>
</dbReference>
<dbReference type="FunFam" id="3.40.50.620:FF:000045">
    <property type="entry name" value="Glutamate--tRNA ligase, mitochondrial"/>
    <property type="match status" value="1"/>
</dbReference>
<evidence type="ECO:0000256" key="11">
    <source>
        <dbReference type="RuleBase" id="RU363037"/>
    </source>
</evidence>
<dbReference type="Pfam" id="PF19269">
    <property type="entry name" value="Anticodon_2"/>
    <property type="match status" value="1"/>
</dbReference>
<dbReference type="InterPro" id="IPR004527">
    <property type="entry name" value="Glu-tRNA-ligase_bac/mito"/>
</dbReference>
<organism evidence="14 15">
    <name type="scientific">Candida verbasci</name>
    <dbReference type="NCBI Taxonomy" id="1227364"/>
    <lineage>
        <taxon>Eukaryota</taxon>
        <taxon>Fungi</taxon>
        <taxon>Dikarya</taxon>
        <taxon>Ascomycota</taxon>
        <taxon>Saccharomycotina</taxon>
        <taxon>Pichiomycetes</taxon>
        <taxon>Debaryomycetaceae</taxon>
        <taxon>Candida/Lodderomyces clade</taxon>
        <taxon>Candida</taxon>
    </lineage>
</organism>
<keyword evidence="15" id="KW-1185">Reference proteome</keyword>
<dbReference type="EC" id="6.1.1.17" evidence="3"/>
<keyword evidence="6 11" id="KW-0067">ATP-binding</keyword>
<dbReference type="OrthoDB" id="428822at2759"/>
<evidence type="ECO:0000313" key="15">
    <source>
        <dbReference type="Proteomes" id="UP001152885"/>
    </source>
</evidence>
<dbReference type="Gene3D" id="1.10.10.350">
    <property type="match status" value="1"/>
</dbReference>
<evidence type="ECO:0000256" key="1">
    <source>
        <dbReference type="ARBA" id="ARBA00004173"/>
    </source>
</evidence>
<name>A0A9W4TQ50_9ASCO</name>
<keyword evidence="8 11" id="KW-0030">Aminoacyl-tRNA synthetase</keyword>
<evidence type="ECO:0000256" key="5">
    <source>
        <dbReference type="ARBA" id="ARBA00022741"/>
    </source>
</evidence>
<evidence type="ECO:0000259" key="13">
    <source>
        <dbReference type="Pfam" id="PF19269"/>
    </source>
</evidence>
<sequence>MKKLFHFKHYSKTSSSIINNELVRTRFAPSPTGFLHLGSLRTALYNYLLAKSSSNGRFILRIEDTDQKRLVKGAEQNIIDCLKWCNFNIDEGPYGIGGKFGPYKQSERKDIYIKYANQLLNLGLAYKCFCSKERLQDLKSSAKLLKPPTNVTYDRKCYNLKNINHDSNNFVIRFKSPDSYPSFYDELHGNLNLQPQYNYKDRRFDDFIIIKNDGMPTYHFANIIDDHLMKITHVIRGEEWLPSTSKHLALYKAFNWQPPKFIHIPLLTSLNDKKLSKRSGDLNLNILNLKNQGILPEALINFVSLFGWSPSRKLGEKFNEMMNMNQLIEFFDLKNLTKGNAKVNNLKLFYFNKLHLQKKFKDDFNQVVDECYPIFKEIVGSKKDKEYLIKLLIYLDGNLNNLNEVYHHLNYLINDINYSSLKIPNKDVKEIIKYTLDNGIEKSLINSNFKKKDIFMSLRFALSGNQPGLTIPQLLDLLDKKEIDNRLQSTFSYLNSCT</sequence>
<dbReference type="GO" id="GO:0006424">
    <property type="term" value="P:glutamyl-tRNA aminoacylation"/>
    <property type="evidence" value="ECO:0007669"/>
    <property type="project" value="InterPro"/>
</dbReference>
<reference evidence="14" key="1">
    <citation type="submission" date="2022-12" db="EMBL/GenBank/DDBJ databases">
        <authorList>
            <person name="Brejova B."/>
        </authorList>
    </citation>
    <scope>NUCLEOTIDE SEQUENCE</scope>
</reference>
<protein>
    <recommendedName>
        <fullName evidence="10">Glutamate--tRNA ligase, mitochondrial</fullName>
        <ecNumber evidence="3">6.1.1.17</ecNumber>
    </recommendedName>
    <alternativeName>
        <fullName evidence="9">Glutamyl-tRNA synthetase</fullName>
    </alternativeName>
</protein>
<feature type="domain" description="Aminoacyl-tRNA synthetase class I anticodon-binding" evidence="13">
    <location>
        <begin position="444"/>
        <end position="489"/>
    </location>
</feature>
<evidence type="ECO:0000256" key="7">
    <source>
        <dbReference type="ARBA" id="ARBA00022917"/>
    </source>
</evidence>
<feature type="domain" description="Glutamyl/glutaminyl-tRNA synthetase class Ib catalytic" evidence="12">
    <location>
        <begin position="23"/>
        <end position="348"/>
    </location>
</feature>
<dbReference type="CDD" id="cd00808">
    <property type="entry name" value="GluRS_core"/>
    <property type="match status" value="1"/>
</dbReference>
<dbReference type="InterPro" id="IPR033910">
    <property type="entry name" value="GluRS_core"/>
</dbReference>
<evidence type="ECO:0000256" key="3">
    <source>
        <dbReference type="ARBA" id="ARBA00012835"/>
    </source>
</evidence>
<comment type="similarity">
    <text evidence="2">Belongs to the class-I aminoacyl-tRNA synthetase family. Glutamate--tRNA ligase type 1 subfamily.</text>
</comment>
<dbReference type="GO" id="GO:0004818">
    <property type="term" value="F:glutamate-tRNA ligase activity"/>
    <property type="evidence" value="ECO:0007669"/>
    <property type="project" value="UniProtKB-EC"/>
</dbReference>
<proteinExistence type="inferred from homology"/>
<dbReference type="SUPFAM" id="SSF52374">
    <property type="entry name" value="Nucleotidylyl transferase"/>
    <property type="match status" value="1"/>
</dbReference>
<dbReference type="NCBIfam" id="TIGR00464">
    <property type="entry name" value="gltX_bact"/>
    <property type="match status" value="1"/>
</dbReference>
<dbReference type="Proteomes" id="UP001152885">
    <property type="component" value="Unassembled WGS sequence"/>
</dbReference>
<dbReference type="EMBL" id="CANTUO010000001">
    <property type="protein sequence ID" value="CAI5756154.1"/>
    <property type="molecule type" value="Genomic_DNA"/>
</dbReference>
<dbReference type="GO" id="GO:0005739">
    <property type="term" value="C:mitochondrion"/>
    <property type="evidence" value="ECO:0007669"/>
    <property type="project" value="UniProtKB-SubCell"/>
</dbReference>
<dbReference type="GO" id="GO:0000049">
    <property type="term" value="F:tRNA binding"/>
    <property type="evidence" value="ECO:0007669"/>
    <property type="project" value="InterPro"/>
</dbReference>
<evidence type="ECO:0000256" key="10">
    <source>
        <dbReference type="ARBA" id="ARBA00072917"/>
    </source>
</evidence>
<dbReference type="HAMAP" id="MF_00022">
    <property type="entry name" value="Glu_tRNA_synth_type1"/>
    <property type="match status" value="1"/>
</dbReference>
<dbReference type="PANTHER" id="PTHR43311">
    <property type="entry name" value="GLUTAMATE--TRNA LIGASE"/>
    <property type="match status" value="1"/>
</dbReference>
<evidence type="ECO:0000256" key="9">
    <source>
        <dbReference type="ARBA" id="ARBA00030865"/>
    </source>
</evidence>